<keyword evidence="2" id="KW-1185">Reference proteome</keyword>
<organism evidence="1 2">
    <name type="scientific">Trichonephila clavipes</name>
    <name type="common">Golden silk orbweaver</name>
    <name type="synonym">Nephila clavipes</name>
    <dbReference type="NCBI Taxonomy" id="2585209"/>
    <lineage>
        <taxon>Eukaryota</taxon>
        <taxon>Metazoa</taxon>
        <taxon>Ecdysozoa</taxon>
        <taxon>Arthropoda</taxon>
        <taxon>Chelicerata</taxon>
        <taxon>Arachnida</taxon>
        <taxon>Araneae</taxon>
        <taxon>Araneomorphae</taxon>
        <taxon>Entelegynae</taxon>
        <taxon>Araneoidea</taxon>
        <taxon>Nephilidae</taxon>
        <taxon>Trichonephila</taxon>
    </lineage>
</organism>
<accession>A0A8X6SLH6</accession>
<sequence>MFQARQLLQQPFPAEPSIPQQKLILLILPPRWDVNGSIGGDCNPPAFSFGRPDCKNSPQSHIVRVYDAGHGKSDVFHSAEWHVGDWLSDGIREAWLRFFIWVRLKSRGPSKEPWLHPAETERSLERVSLILILKERLVSGHGSLMVVVMNSCPVFEPWYQKKFSVEEELMHVKHVDVKSPHVDVMWKFGRGVISSGIVLIT</sequence>
<dbReference type="Proteomes" id="UP000887159">
    <property type="component" value="Unassembled WGS sequence"/>
</dbReference>
<dbReference type="EMBL" id="BMAU01021323">
    <property type="protein sequence ID" value="GFY13750.1"/>
    <property type="molecule type" value="Genomic_DNA"/>
</dbReference>
<proteinExistence type="predicted"/>
<reference evidence="1" key="1">
    <citation type="submission" date="2020-08" db="EMBL/GenBank/DDBJ databases">
        <title>Multicomponent nature underlies the extraordinary mechanical properties of spider dragline silk.</title>
        <authorList>
            <person name="Kono N."/>
            <person name="Nakamura H."/>
            <person name="Mori M."/>
            <person name="Yoshida Y."/>
            <person name="Ohtoshi R."/>
            <person name="Malay A.D."/>
            <person name="Moran D.A.P."/>
            <person name="Tomita M."/>
            <person name="Numata K."/>
            <person name="Arakawa K."/>
        </authorList>
    </citation>
    <scope>NUCLEOTIDE SEQUENCE</scope>
</reference>
<dbReference type="AlphaFoldDB" id="A0A8X6SLH6"/>
<protein>
    <submittedName>
        <fullName evidence="1">Uncharacterized protein</fullName>
    </submittedName>
</protein>
<comment type="caution">
    <text evidence="1">The sequence shown here is derived from an EMBL/GenBank/DDBJ whole genome shotgun (WGS) entry which is preliminary data.</text>
</comment>
<evidence type="ECO:0000313" key="1">
    <source>
        <dbReference type="EMBL" id="GFY13750.1"/>
    </source>
</evidence>
<gene>
    <name evidence="1" type="ORF">TNCV_4961201</name>
</gene>
<evidence type="ECO:0000313" key="2">
    <source>
        <dbReference type="Proteomes" id="UP000887159"/>
    </source>
</evidence>
<name>A0A8X6SLH6_TRICX</name>